<comment type="caution">
    <text evidence="1">The sequence shown here is derived from an EMBL/GenBank/DDBJ whole genome shotgun (WGS) entry which is preliminary data.</text>
</comment>
<evidence type="ECO:0000313" key="2">
    <source>
        <dbReference type="Proteomes" id="UP001605036"/>
    </source>
</evidence>
<dbReference type="AlphaFoldDB" id="A0ABD1YQL0"/>
<proteinExistence type="predicted"/>
<dbReference type="EMBL" id="JBHFFA010000003">
    <property type="protein sequence ID" value="KAL2633061.1"/>
    <property type="molecule type" value="Genomic_DNA"/>
</dbReference>
<evidence type="ECO:0000313" key="1">
    <source>
        <dbReference type="EMBL" id="KAL2633061.1"/>
    </source>
</evidence>
<sequence>MVEHLMKLLTRTRRNCKKLMEQQAYMEEKIKIMQILLDTSLWCAQQLQSTCDAKAPLLITVEKLKKTLEEHGVPIPLEVNADEVEAVKNRLRGEEDHLAIMLGHKVPVEGIQMEDSHVTKILELAPIMLGQHE</sequence>
<protein>
    <submittedName>
        <fullName evidence="1">Uncharacterized protein</fullName>
    </submittedName>
</protein>
<dbReference type="Proteomes" id="UP001605036">
    <property type="component" value="Unassembled WGS sequence"/>
</dbReference>
<gene>
    <name evidence="1" type="ORF">R1flu_004540</name>
</gene>
<accession>A0ABD1YQL0</accession>
<organism evidence="1 2">
    <name type="scientific">Riccia fluitans</name>
    <dbReference type="NCBI Taxonomy" id="41844"/>
    <lineage>
        <taxon>Eukaryota</taxon>
        <taxon>Viridiplantae</taxon>
        <taxon>Streptophyta</taxon>
        <taxon>Embryophyta</taxon>
        <taxon>Marchantiophyta</taxon>
        <taxon>Marchantiopsida</taxon>
        <taxon>Marchantiidae</taxon>
        <taxon>Marchantiales</taxon>
        <taxon>Ricciaceae</taxon>
        <taxon>Riccia</taxon>
    </lineage>
</organism>
<keyword evidence="2" id="KW-1185">Reference proteome</keyword>
<name>A0ABD1YQL0_9MARC</name>
<reference evidence="1 2" key="1">
    <citation type="submission" date="2024-09" db="EMBL/GenBank/DDBJ databases">
        <title>Chromosome-scale assembly of Riccia fluitans.</title>
        <authorList>
            <person name="Paukszto L."/>
            <person name="Sawicki J."/>
            <person name="Karawczyk K."/>
            <person name="Piernik-Szablinska J."/>
            <person name="Szczecinska M."/>
            <person name="Mazdziarz M."/>
        </authorList>
    </citation>
    <scope>NUCLEOTIDE SEQUENCE [LARGE SCALE GENOMIC DNA]</scope>
    <source>
        <strain evidence="1">Rf_01</strain>
        <tissue evidence="1">Aerial parts of the thallus</tissue>
    </source>
</reference>